<evidence type="ECO:0000259" key="4">
    <source>
        <dbReference type="Pfam" id="PF02563"/>
    </source>
</evidence>
<feature type="domain" description="Soluble ligand binding" evidence="5">
    <location>
        <begin position="334"/>
        <end position="376"/>
    </location>
</feature>
<dbReference type="Gene3D" id="3.10.560.10">
    <property type="entry name" value="Outer membrane lipoprotein wza domain like"/>
    <property type="match status" value="6"/>
</dbReference>
<dbReference type="Pfam" id="PF10531">
    <property type="entry name" value="SLBB"/>
    <property type="match status" value="6"/>
</dbReference>
<keyword evidence="1 3" id="KW-0732">Signal</keyword>
<organism evidence="6 7">
    <name type="scientific">Aquirufa originis</name>
    <dbReference type="NCBI Taxonomy" id="3096514"/>
    <lineage>
        <taxon>Bacteria</taxon>
        <taxon>Pseudomonadati</taxon>
        <taxon>Bacteroidota</taxon>
        <taxon>Cytophagia</taxon>
        <taxon>Cytophagales</taxon>
        <taxon>Flectobacillaceae</taxon>
        <taxon>Aquirufa</taxon>
    </lineage>
</organism>
<dbReference type="InterPro" id="IPR049712">
    <property type="entry name" value="Poly_export"/>
</dbReference>
<dbReference type="EMBL" id="JBBKXY010000002">
    <property type="protein sequence ID" value="MFD3293620.1"/>
    <property type="molecule type" value="Genomic_DNA"/>
</dbReference>
<feature type="chain" id="PRO_5045969681" evidence="3">
    <location>
        <begin position="25"/>
        <end position="798"/>
    </location>
</feature>
<feature type="signal peptide" evidence="3">
    <location>
        <begin position="1"/>
        <end position="24"/>
    </location>
</feature>
<keyword evidence="7" id="KW-1185">Reference proteome</keyword>
<dbReference type="PANTHER" id="PTHR33619">
    <property type="entry name" value="POLYSACCHARIDE EXPORT PROTEIN GFCE-RELATED"/>
    <property type="match status" value="1"/>
</dbReference>
<evidence type="ECO:0000256" key="2">
    <source>
        <dbReference type="SAM" id="MobiDB-lite"/>
    </source>
</evidence>
<feature type="domain" description="Soluble ligand binding" evidence="5">
    <location>
        <begin position="249"/>
        <end position="295"/>
    </location>
</feature>
<dbReference type="Proteomes" id="UP001598112">
    <property type="component" value="Unassembled WGS sequence"/>
</dbReference>
<feature type="domain" description="Soluble ligand binding" evidence="5">
    <location>
        <begin position="508"/>
        <end position="551"/>
    </location>
</feature>
<proteinExistence type="predicted"/>
<accession>A0ABW6D5Z2</accession>
<comment type="caution">
    <text evidence="6">The sequence shown here is derived from an EMBL/GenBank/DDBJ whole genome shotgun (WGS) entry which is preliminary data.</text>
</comment>
<dbReference type="InterPro" id="IPR003715">
    <property type="entry name" value="Poly_export_N"/>
</dbReference>
<dbReference type="PANTHER" id="PTHR33619:SF3">
    <property type="entry name" value="POLYSACCHARIDE EXPORT PROTEIN GFCE-RELATED"/>
    <property type="match status" value="1"/>
</dbReference>
<feature type="region of interest" description="Disordered" evidence="2">
    <location>
        <begin position="73"/>
        <end position="129"/>
    </location>
</feature>
<name>A0ABW6D5Z2_9BACT</name>
<protein>
    <submittedName>
        <fullName evidence="6">SLBB domain-containing protein</fullName>
    </submittedName>
</protein>
<evidence type="ECO:0000313" key="6">
    <source>
        <dbReference type="EMBL" id="MFD3293620.1"/>
    </source>
</evidence>
<evidence type="ECO:0000256" key="3">
    <source>
        <dbReference type="SAM" id="SignalP"/>
    </source>
</evidence>
<feature type="domain" description="Soluble ligand binding" evidence="5">
    <location>
        <begin position="690"/>
        <end position="732"/>
    </location>
</feature>
<feature type="compositionally biased region" description="Acidic residues" evidence="2">
    <location>
        <begin position="115"/>
        <end position="129"/>
    </location>
</feature>
<feature type="compositionally biased region" description="Low complexity" evidence="2">
    <location>
        <begin position="88"/>
        <end position="102"/>
    </location>
</feature>
<dbReference type="InterPro" id="IPR019554">
    <property type="entry name" value="Soluble_ligand-bd"/>
</dbReference>
<feature type="domain" description="Soluble ligand binding" evidence="5">
    <location>
        <begin position="607"/>
        <end position="658"/>
    </location>
</feature>
<feature type="domain" description="Polysaccharide export protein N-terminal" evidence="4">
    <location>
        <begin position="163"/>
        <end position="226"/>
    </location>
</feature>
<sequence length="798" mass="88441">MKLFSRILLTLSFLVLVHAAFSQAKRKVEDLSDEEISTFFERAQSSGMTEAQLEKAAKAQGYTSADIAKMRSRLTQIGDTKTKEKTTTSKSKTSSKRTVSGKLSTKKGAKKGVNSDEEDTEDVSMEEEEMVDSTLLPKKKIYGANLFNNKKLNFEPDLRIATPVNYTLGPDDELNIDIFGEVMDNYTVTVSPEGTVKILNLSPIYVNGLNVEAASARIVSRLRQLYQGLNRPGSGSSAIITLGNVRSIKVTLVGEVENPGSYTISSLATVFNALYLAGGPNENGSYRSIRVIRNNKVVRTLDLYDFLLKADQKDNIQLKDQDIIRVGDFDSHVELAGEVRRPMVFEAVKGETLKDILRYAGGFTDKAYTYSLNVRRNTSRELKLLNITQDEVATFQPQNGDSISVGKIIERYENRVTVSGAVFRPGVFAIENGLTTVKELIKRAEGPRENAFLNRATISRRKENYDPEMISFDLGKVLRGEFADIALHREDSLTVYSLDSLREYQRISIFGEVNKPGIFEFRAGMKVADLILMAKGFKEAASYAKIELSRRVITHGSDNASNEKIQVKTFDIDGSLNISNEGSQYELKPFDIISIRRSPNYEVQRGVTIAGMVNYPGRYAIQKDDQKISDLVLAAGGLKPEGFLDGAILYRDSTVVGVKLSEVLKNPNSSNNLLLMENDRLEIPRILETIKLSGGVQNPIAIAFQKGKSLQDYLDGAGGFTEYADKKNVYVKAPNGISTKRRHFLFFRINPEVLPGSEIVVPEFPTNMKKGMTTAEIIGLTSALVSLSLTLTTLISKL</sequence>
<reference evidence="6 7" key="1">
    <citation type="submission" date="2024-03" db="EMBL/GenBank/DDBJ databases">
        <title>Aquirufa genome sequencing.</title>
        <authorList>
            <person name="Pitt A."/>
            <person name="Hahn M.W."/>
        </authorList>
    </citation>
    <scope>NUCLEOTIDE SEQUENCE [LARGE SCALE GENOMIC DNA]</scope>
    <source>
        <strain evidence="6 7">KTFRIE-69F</strain>
    </source>
</reference>
<feature type="domain" description="Soluble ligand binding" evidence="5">
    <location>
        <begin position="415"/>
        <end position="471"/>
    </location>
</feature>
<evidence type="ECO:0000313" key="7">
    <source>
        <dbReference type="Proteomes" id="UP001598112"/>
    </source>
</evidence>
<evidence type="ECO:0000256" key="1">
    <source>
        <dbReference type="ARBA" id="ARBA00022729"/>
    </source>
</evidence>
<gene>
    <name evidence="6" type="ORF">SKC35_07965</name>
</gene>
<evidence type="ECO:0000259" key="5">
    <source>
        <dbReference type="Pfam" id="PF10531"/>
    </source>
</evidence>
<dbReference type="RefSeq" id="WP_377978887.1">
    <property type="nucleotide sequence ID" value="NZ_JBBKXY010000002.1"/>
</dbReference>
<dbReference type="Pfam" id="PF02563">
    <property type="entry name" value="Poly_export"/>
    <property type="match status" value="1"/>
</dbReference>